<dbReference type="GO" id="GO:0003677">
    <property type="term" value="F:DNA binding"/>
    <property type="evidence" value="ECO:0007669"/>
    <property type="project" value="UniProtKB-KW"/>
</dbReference>
<evidence type="ECO:0000259" key="7">
    <source>
        <dbReference type="PROSITE" id="PS50888"/>
    </source>
</evidence>
<evidence type="ECO:0000256" key="1">
    <source>
        <dbReference type="ARBA" id="ARBA00004123"/>
    </source>
</evidence>
<evidence type="ECO:0000313" key="8">
    <source>
        <dbReference type="EMBL" id="MPA55882.1"/>
    </source>
</evidence>
<protein>
    <submittedName>
        <fullName evidence="8">Putative transcription factor UNE10</fullName>
    </submittedName>
</protein>
<dbReference type="AlphaFoldDB" id="A0A5B7AGH9"/>
<feature type="region of interest" description="Disordered" evidence="6">
    <location>
        <begin position="1"/>
        <end position="30"/>
    </location>
</feature>
<keyword evidence="3" id="KW-0238">DNA-binding</keyword>
<accession>A0A5B7AGH9</accession>
<dbReference type="InterPro" id="IPR011598">
    <property type="entry name" value="bHLH_dom"/>
</dbReference>
<feature type="region of interest" description="Disordered" evidence="6">
    <location>
        <begin position="220"/>
        <end position="302"/>
    </location>
</feature>
<gene>
    <name evidence="8" type="ORF">Din_025323</name>
</gene>
<dbReference type="InterPro" id="IPR036638">
    <property type="entry name" value="HLH_DNA-bd_sf"/>
</dbReference>
<dbReference type="Gene3D" id="4.10.280.10">
    <property type="entry name" value="Helix-loop-helix DNA-binding domain"/>
    <property type="match status" value="1"/>
</dbReference>
<comment type="subcellular location">
    <subcellularLocation>
        <location evidence="1">Nucleus</location>
    </subcellularLocation>
</comment>
<feature type="compositionally biased region" description="Low complexity" evidence="6">
    <location>
        <begin position="226"/>
        <end position="240"/>
    </location>
</feature>
<dbReference type="GO" id="GO:0046983">
    <property type="term" value="F:protein dimerization activity"/>
    <property type="evidence" value="ECO:0007669"/>
    <property type="project" value="InterPro"/>
</dbReference>
<dbReference type="EMBL" id="GHES01025323">
    <property type="protein sequence ID" value="MPA55882.1"/>
    <property type="molecule type" value="Transcribed_RNA"/>
</dbReference>
<dbReference type="SMART" id="SM00353">
    <property type="entry name" value="HLH"/>
    <property type="match status" value="1"/>
</dbReference>
<dbReference type="InterPro" id="IPR047265">
    <property type="entry name" value="PIF1-like_bHLH"/>
</dbReference>
<sequence length="469" mass="50606">MSQCVPSWDVDDSPTPPRVTLRAQSNSNSLAPDVPMLDYEVAELTWENGQLAMHGLGPPRVPNKPQATKYTWEKPRAGGTLESIVNQATRLPHQKPSMGGGDELVPWFDHHPAVVAAAATRTMDALVPCSNRTEHVLDSVPGIDTNVVGCSTRVGSCTSGSATFDNSRDDEAAVKRANGVVRVPVAAAHEWSSREDHSASGSATFGMDSRQVTLDTCERDLGAGGTFTSTSTESPENTSSGKQCTKATTADEHDSVCHSRRPKKGSGDGEDKKKATRKSSVSTKRSRAAAIHNQSERKRRDKINQRMKTLQKLVPNSSKTDKASMLDEVIEYLKQLQAQVQMMGRMNMPHMMLPMTLQQQLQMSMMAQIGMGMGMGVGMGVMDMNTIGHPNIAGIPPVLHPAAFMPALTSWDGIGADRSATVMPDPLSTFLACQSQPMTMDAYSRMAALYQQLHQPPPPPPPPPPGSKN</sequence>
<dbReference type="CDD" id="cd11445">
    <property type="entry name" value="bHLH_AtPIF_like"/>
    <property type="match status" value="1"/>
</dbReference>
<dbReference type="InterPro" id="IPR031066">
    <property type="entry name" value="bHLH_ALC-like_plant"/>
</dbReference>
<keyword evidence="2" id="KW-0805">Transcription regulation</keyword>
<feature type="domain" description="BHLH" evidence="7">
    <location>
        <begin position="287"/>
        <end position="336"/>
    </location>
</feature>
<reference evidence="8" key="1">
    <citation type="submission" date="2019-08" db="EMBL/GenBank/DDBJ databases">
        <title>Reference gene set and small RNA set construction with multiple tissues from Davidia involucrata Baill.</title>
        <authorList>
            <person name="Yang H."/>
            <person name="Zhou C."/>
            <person name="Li G."/>
            <person name="Wang J."/>
            <person name="Gao P."/>
            <person name="Wang M."/>
            <person name="Wang R."/>
            <person name="Zhao Y."/>
        </authorList>
    </citation>
    <scope>NUCLEOTIDE SEQUENCE</scope>
    <source>
        <tissue evidence="8">Mixed with DoveR01_LX</tissue>
    </source>
</reference>
<dbReference type="PANTHER" id="PTHR45855">
    <property type="entry name" value="TRANSCRIPTION FACTOR PIF1-RELATED"/>
    <property type="match status" value="1"/>
</dbReference>
<evidence type="ECO:0000256" key="6">
    <source>
        <dbReference type="SAM" id="MobiDB-lite"/>
    </source>
</evidence>
<dbReference type="PROSITE" id="PS50888">
    <property type="entry name" value="BHLH"/>
    <property type="match status" value="1"/>
</dbReference>
<evidence type="ECO:0000256" key="3">
    <source>
        <dbReference type="ARBA" id="ARBA00023125"/>
    </source>
</evidence>
<keyword evidence="4" id="KW-0804">Transcription</keyword>
<proteinExistence type="predicted"/>
<organism evidence="8">
    <name type="scientific">Davidia involucrata</name>
    <name type="common">Dove tree</name>
    <dbReference type="NCBI Taxonomy" id="16924"/>
    <lineage>
        <taxon>Eukaryota</taxon>
        <taxon>Viridiplantae</taxon>
        <taxon>Streptophyta</taxon>
        <taxon>Embryophyta</taxon>
        <taxon>Tracheophyta</taxon>
        <taxon>Spermatophyta</taxon>
        <taxon>Magnoliopsida</taxon>
        <taxon>eudicotyledons</taxon>
        <taxon>Gunneridae</taxon>
        <taxon>Pentapetalae</taxon>
        <taxon>asterids</taxon>
        <taxon>Cornales</taxon>
        <taxon>Nyssaceae</taxon>
        <taxon>Davidia</taxon>
    </lineage>
</organism>
<dbReference type="Pfam" id="PF00010">
    <property type="entry name" value="HLH"/>
    <property type="match status" value="1"/>
</dbReference>
<dbReference type="SUPFAM" id="SSF47459">
    <property type="entry name" value="HLH, helix-loop-helix DNA-binding domain"/>
    <property type="match status" value="1"/>
</dbReference>
<evidence type="ECO:0000256" key="5">
    <source>
        <dbReference type="ARBA" id="ARBA00023242"/>
    </source>
</evidence>
<keyword evidence="5" id="KW-0539">Nucleus</keyword>
<dbReference type="FunFam" id="4.10.280.10:FF:000059">
    <property type="entry name" value="transcription factor UNE10 isoform X1"/>
    <property type="match status" value="1"/>
</dbReference>
<evidence type="ECO:0000256" key="4">
    <source>
        <dbReference type="ARBA" id="ARBA00023163"/>
    </source>
</evidence>
<dbReference type="PANTHER" id="PTHR45855:SF23">
    <property type="entry name" value="TRANSCRIPTION FACTOR MEE8-RELATED"/>
    <property type="match status" value="1"/>
</dbReference>
<dbReference type="GO" id="GO:0005634">
    <property type="term" value="C:nucleus"/>
    <property type="evidence" value="ECO:0007669"/>
    <property type="project" value="UniProtKB-SubCell"/>
</dbReference>
<name>A0A5B7AGH9_DAVIN</name>
<evidence type="ECO:0000256" key="2">
    <source>
        <dbReference type="ARBA" id="ARBA00023015"/>
    </source>
</evidence>